<dbReference type="RefSeq" id="WP_200611649.1">
    <property type="nucleotide sequence ID" value="NZ_CP071518.1"/>
</dbReference>
<reference evidence="7 8" key="1">
    <citation type="submission" date="2021-03" db="EMBL/GenBank/DDBJ databases">
        <title>Lysobacter sp. nov. isolated from soil of gangwondo yeongwol, south Korea.</title>
        <authorList>
            <person name="Kim K.R."/>
            <person name="Kim K.H."/>
            <person name="Jeon C.O."/>
        </authorList>
    </citation>
    <scope>NUCLEOTIDE SEQUENCE [LARGE SCALE GENOMIC DNA]</scope>
    <source>
        <strain evidence="7 8">R19</strain>
    </source>
</reference>
<dbReference type="CDD" id="cd06559">
    <property type="entry name" value="Endonuclease_V"/>
    <property type="match status" value="1"/>
</dbReference>
<keyword evidence="8" id="KW-1185">Reference proteome</keyword>
<keyword evidence="3 6" id="KW-0540">Nuclease</keyword>
<evidence type="ECO:0000313" key="7">
    <source>
        <dbReference type="EMBL" id="QSX77146.1"/>
    </source>
</evidence>
<evidence type="ECO:0000256" key="4">
    <source>
        <dbReference type="ARBA" id="ARBA00022759"/>
    </source>
</evidence>
<dbReference type="Gene3D" id="3.30.2170.10">
    <property type="entry name" value="archaeoglobus fulgidus dsm 4304 superfamily"/>
    <property type="match status" value="1"/>
</dbReference>
<evidence type="ECO:0000256" key="2">
    <source>
        <dbReference type="ARBA" id="ARBA00022490"/>
    </source>
</evidence>
<keyword evidence="6" id="KW-0234">DNA repair</keyword>
<dbReference type="Pfam" id="PF04493">
    <property type="entry name" value="Endonuclease_5"/>
    <property type="match status" value="1"/>
</dbReference>
<dbReference type="AlphaFoldDB" id="A0A974Y3I5"/>
<evidence type="ECO:0000256" key="6">
    <source>
        <dbReference type="HAMAP-Rule" id="MF_00801"/>
    </source>
</evidence>
<keyword evidence="2 6" id="KW-0963">Cytoplasm</keyword>
<feature type="site" description="Interaction with target DNA" evidence="6">
    <location>
        <position position="90"/>
    </location>
</feature>
<evidence type="ECO:0000256" key="3">
    <source>
        <dbReference type="ARBA" id="ARBA00022722"/>
    </source>
</evidence>
<organism evidence="7 8">
    <name type="scientific">Agrilutibacter solisilvae</name>
    <dbReference type="NCBI Taxonomy" id="2763317"/>
    <lineage>
        <taxon>Bacteria</taxon>
        <taxon>Pseudomonadati</taxon>
        <taxon>Pseudomonadota</taxon>
        <taxon>Gammaproteobacteria</taxon>
        <taxon>Lysobacterales</taxon>
        <taxon>Lysobacteraceae</taxon>
        <taxon>Agrilutibacter</taxon>
    </lineage>
</organism>
<dbReference type="GO" id="GO:0005737">
    <property type="term" value="C:cytoplasm"/>
    <property type="evidence" value="ECO:0007669"/>
    <property type="project" value="UniProtKB-SubCell"/>
</dbReference>
<comment type="catalytic activity">
    <reaction evidence="6">
        <text>Endonucleolytic cleavage at apurinic or apyrimidinic sites to products with a 5'-phosphate.</text>
        <dbReference type="EC" id="3.1.21.7"/>
    </reaction>
</comment>
<evidence type="ECO:0000256" key="1">
    <source>
        <dbReference type="ARBA" id="ARBA00004496"/>
    </source>
</evidence>
<sequence length="236" mass="25847">MAHPVVPEWTGDLAQLQDIQAALARQVVIRDDFPRPVRSVAGFHVRAWPGDANDPDDSEGFVEAAVVLLDADSLQTIATGVHRERARMPYLRGFRSFRELPAMLAALAQLPARPDMTLVPAHGLAHPRRLGLASHLGLAADLPTIGVAQRVLLGHSSTTLHDMRGAFTTLRDERQQVGWLLRSQVGHEPLAVSPGHRVALPSAPELVMRWVVGHRLPEPLRLAELLLEHVPHGQTP</sequence>
<dbReference type="PANTHER" id="PTHR28511:SF1">
    <property type="entry name" value="ENDONUCLEASE V"/>
    <property type="match status" value="1"/>
</dbReference>
<comment type="caution">
    <text evidence="6">Lacks conserved residue(s) required for the propagation of feature annotation.</text>
</comment>
<dbReference type="HAMAP" id="MF_00801">
    <property type="entry name" value="Endonuclease_5"/>
    <property type="match status" value="1"/>
</dbReference>
<dbReference type="EC" id="3.1.21.7" evidence="6"/>
<protein>
    <recommendedName>
        <fullName evidence="6">Endonuclease V</fullName>
        <ecNumber evidence="6">3.1.21.7</ecNumber>
    </recommendedName>
    <alternativeName>
        <fullName evidence="6">Deoxyinosine 3'endonuclease</fullName>
    </alternativeName>
    <alternativeName>
        <fullName evidence="6">Deoxyribonuclease V</fullName>
        <shortName evidence="6">DNase V</shortName>
    </alternativeName>
</protein>
<dbReference type="GO" id="GO:0006281">
    <property type="term" value="P:DNA repair"/>
    <property type="evidence" value="ECO:0007669"/>
    <property type="project" value="UniProtKB-UniRule"/>
</dbReference>
<dbReference type="Proteomes" id="UP000639274">
    <property type="component" value="Chromosome"/>
</dbReference>
<keyword evidence="4 6" id="KW-0255">Endonuclease</keyword>
<proteinExistence type="inferred from homology"/>
<dbReference type="GO" id="GO:0016891">
    <property type="term" value="F:RNA endonuclease activity producing 5'-phosphomonoesters, hydrolytic mechanism"/>
    <property type="evidence" value="ECO:0007669"/>
    <property type="project" value="TreeGrafter"/>
</dbReference>
<gene>
    <name evidence="6" type="primary">nfi</name>
    <name evidence="7" type="ORF">I8J32_010035</name>
</gene>
<dbReference type="KEGG" id="lsf:I8J32_010035"/>
<name>A0A974Y3I5_9GAMM</name>
<evidence type="ECO:0000256" key="5">
    <source>
        <dbReference type="ARBA" id="ARBA00022801"/>
    </source>
</evidence>
<dbReference type="PANTHER" id="PTHR28511">
    <property type="entry name" value="ENDONUCLEASE V"/>
    <property type="match status" value="1"/>
</dbReference>
<keyword evidence="5 6" id="KW-0378">Hydrolase</keyword>
<comment type="subcellular location">
    <subcellularLocation>
        <location evidence="1 6">Cytoplasm</location>
    </subcellularLocation>
</comment>
<dbReference type="GO" id="GO:0003727">
    <property type="term" value="F:single-stranded RNA binding"/>
    <property type="evidence" value="ECO:0007669"/>
    <property type="project" value="TreeGrafter"/>
</dbReference>
<dbReference type="EMBL" id="CP071518">
    <property type="protein sequence ID" value="QSX77146.1"/>
    <property type="molecule type" value="Genomic_DNA"/>
</dbReference>
<evidence type="ECO:0000313" key="8">
    <source>
        <dbReference type="Proteomes" id="UP000639274"/>
    </source>
</evidence>
<dbReference type="InterPro" id="IPR007581">
    <property type="entry name" value="Endonuclease-V"/>
</dbReference>
<comment type="similarity">
    <text evidence="6">Belongs to the endonuclease V family.</text>
</comment>
<keyword evidence="6" id="KW-0227">DNA damage</keyword>
<dbReference type="GO" id="GO:0043737">
    <property type="term" value="F:deoxyribonuclease V activity"/>
    <property type="evidence" value="ECO:0007669"/>
    <property type="project" value="UniProtKB-UniRule"/>
</dbReference>
<accession>A0A974Y3I5</accession>
<comment type="function">
    <text evidence="6">DNA repair enzyme involved in the repair of deaminated bases. Selectively cleaves double-stranded DNA at the second phosphodiester bond 3' to a deoxyinosine leaving behind the intact lesion on the nicked DNA.</text>
</comment>